<dbReference type="GO" id="GO:0005737">
    <property type="term" value="C:cytoplasm"/>
    <property type="evidence" value="ECO:0007669"/>
    <property type="project" value="UniProtKB-SubCell"/>
</dbReference>
<name>A0A1Y1S1V1_9SPIO</name>
<dbReference type="EMBL" id="MWQY01000004">
    <property type="protein sequence ID" value="ORC36918.1"/>
    <property type="molecule type" value="Genomic_DNA"/>
</dbReference>
<dbReference type="GO" id="GO:0003700">
    <property type="term" value="F:DNA-binding transcription factor activity"/>
    <property type="evidence" value="ECO:0007669"/>
    <property type="project" value="UniProtKB-UniRule"/>
</dbReference>
<dbReference type="Pfam" id="PF02629">
    <property type="entry name" value="CoA_binding"/>
    <property type="match status" value="1"/>
</dbReference>
<gene>
    <name evidence="6" type="primary">rex</name>
    <name evidence="8" type="ORF">B4O97_04655</name>
</gene>
<dbReference type="SMART" id="SM00881">
    <property type="entry name" value="CoA_binding"/>
    <property type="match status" value="1"/>
</dbReference>
<evidence type="ECO:0000256" key="3">
    <source>
        <dbReference type="ARBA" id="ARBA00023015"/>
    </source>
</evidence>
<dbReference type="AlphaFoldDB" id="A0A1Y1S1V1"/>
<dbReference type="NCBIfam" id="NF003995">
    <property type="entry name" value="PRK05472.2-4"/>
    <property type="match status" value="1"/>
</dbReference>
<keyword evidence="6" id="KW-0520">NAD</keyword>
<comment type="function">
    <text evidence="6">Modulates transcription in response to changes in cellular NADH/NAD(+) redox state.</text>
</comment>
<keyword evidence="5 6" id="KW-0804">Transcription</keyword>
<feature type="binding site" evidence="6">
    <location>
        <begin position="89"/>
        <end position="94"/>
    </location>
    <ligand>
        <name>NAD(+)</name>
        <dbReference type="ChEBI" id="CHEBI:57540"/>
    </ligand>
</feature>
<keyword evidence="3 6" id="KW-0805">Transcription regulation</keyword>
<comment type="subcellular location">
    <subcellularLocation>
        <location evidence="6">Cytoplasm</location>
    </subcellularLocation>
</comment>
<comment type="caution">
    <text evidence="8">The sequence shown here is derived from an EMBL/GenBank/DDBJ whole genome shotgun (WGS) entry which is preliminary data.</text>
</comment>
<dbReference type="Gene3D" id="3.40.50.720">
    <property type="entry name" value="NAD(P)-binding Rossmann-like Domain"/>
    <property type="match status" value="1"/>
</dbReference>
<dbReference type="OrthoDB" id="369876at2"/>
<dbReference type="STRING" id="1963862.B4O97_04655"/>
<dbReference type="InterPro" id="IPR022876">
    <property type="entry name" value="Tscrpt_rep_Rex"/>
</dbReference>
<dbReference type="GO" id="GO:0051775">
    <property type="term" value="P:response to redox state"/>
    <property type="evidence" value="ECO:0007669"/>
    <property type="project" value="InterPro"/>
</dbReference>
<evidence type="ECO:0000256" key="6">
    <source>
        <dbReference type="HAMAP-Rule" id="MF_01131"/>
    </source>
</evidence>
<dbReference type="HAMAP" id="MF_01131">
    <property type="entry name" value="Rex"/>
    <property type="match status" value="1"/>
</dbReference>
<dbReference type="PANTHER" id="PTHR35786">
    <property type="entry name" value="REDOX-SENSING TRANSCRIPTIONAL REPRESSOR REX"/>
    <property type="match status" value="1"/>
</dbReference>
<evidence type="ECO:0000259" key="7">
    <source>
        <dbReference type="SMART" id="SM00881"/>
    </source>
</evidence>
<dbReference type="NCBIfam" id="NF003994">
    <property type="entry name" value="PRK05472.2-3"/>
    <property type="match status" value="1"/>
</dbReference>
<dbReference type="GO" id="GO:0045892">
    <property type="term" value="P:negative regulation of DNA-templated transcription"/>
    <property type="evidence" value="ECO:0007669"/>
    <property type="project" value="InterPro"/>
</dbReference>
<feature type="domain" description="CoA-binding" evidence="7">
    <location>
        <begin position="79"/>
        <end position="179"/>
    </location>
</feature>
<dbReference type="InterPro" id="IPR036388">
    <property type="entry name" value="WH-like_DNA-bd_sf"/>
</dbReference>
<dbReference type="GO" id="GO:0003677">
    <property type="term" value="F:DNA binding"/>
    <property type="evidence" value="ECO:0007669"/>
    <property type="project" value="UniProtKB-UniRule"/>
</dbReference>
<comment type="subunit">
    <text evidence="6">Homodimer.</text>
</comment>
<protein>
    <recommendedName>
        <fullName evidence="6">Redox-sensing transcriptional repressor Rex</fullName>
    </recommendedName>
</protein>
<dbReference type="InterPro" id="IPR036291">
    <property type="entry name" value="NAD(P)-bd_dom_sf"/>
</dbReference>
<dbReference type="InterPro" id="IPR003781">
    <property type="entry name" value="CoA-bd"/>
</dbReference>
<dbReference type="SUPFAM" id="SSF51735">
    <property type="entry name" value="NAD(P)-binding Rossmann-fold domains"/>
    <property type="match status" value="1"/>
</dbReference>
<accession>A0A1Y1S1V1</accession>
<organism evidence="8 9">
    <name type="scientific">Marispirochaeta aestuarii</name>
    <dbReference type="NCBI Taxonomy" id="1963862"/>
    <lineage>
        <taxon>Bacteria</taxon>
        <taxon>Pseudomonadati</taxon>
        <taxon>Spirochaetota</taxon>
        <taxon>Spirochaetia</taxon>
        <taxon>Spirochaetales</taxon>
        <taxon>Spirochaetaceae</taxon>
        <taxon>Marispirochaeta</taxon>
    </lineage>
</organism>
<keyword evidence="9" id="KW-1185">Reference proteome</keyword>
<sequence length="213" mass="22844">MKRTLPLPSLERLCGIYGLLDSLPETLGNRVSSRELGRAIGQTAETVRKDIAHMKADIVSAGGYDPAELKGAIASYLGLQEPRRACIAGLGRLGQAILRYPGFQDAGIEICAGFDSDTNKLELLASPVPLLPSYRITEYVQKEKISLGIIAVPPDQAQITADRLTAGGVRGIVNFTVPVSVPETVNMRHVSVLDELRILAALADGADQNIQEK</sequence>
<evidence type="ECO:0000313" key="9">
    <source>
        <dbReference type="Proteomes" id="UP000192343"/>
    </source>
</evidence>
<dbReference type="Pfam" id="PF06971">
    <property type="entry name" value="Put_DNA-bind_N"/>
    <property type="match status" value="1"/>
</dbReference>
<dbReference type="PANTHER" id="PTHR35786:SF1">
    <property type="entry name" value="REDOX-SENSING TRANSCRIPTIONAL REPRESSOR REX 1"/>
    <property type="match status" value="1"/>
</dbReference>
<evidence type="ECO:0000313" key="8">
    <source>
        <dbReference type="EMBL" id="ORC36918.1"/>
    </source>
</evidence>
<evidence type="ECO:0000256" key="1">
    <source>
        <dbReference type="ARBA" id="ARBA00022490"/>
    </source>
</evidence>
<reference evidence="8 9" key="1">
    <citation type="submission" date="2017-03" db="EMBL/GenBank/DDBJ databases">
        <title>Draft Genome sequence of Marispirochaeta sp. strain JC444.</title>
        <authorList>
            <person name="Shivani Y."/>
            <person name="Subhash Y."/>
            <person name="Sasikala C."/>
            <person name="Ramana C."/>
        </authorList>
    </citation>
    <scope>NUCLEOTIDE SEQUENCE [LARGE SCALE GENOMIC DNA]</scope>
    <source>
        <strain evidence="8 9">JC444</strain>
    </source>
</reference>
<evidence type="ECO:0000256" key="2">
    <source>
        <dbReference type="ARBA" id="ARBA00022491"/>
    </source>
</evidence>
<dbReference type="Gene3D" id="1.10.10.10">
    <property type="entry name" value="Winged helix-like DNA-binding domain superfamily/Winged helix DNA-binding domain"/>
    <property type="match status" value="1"/>
</dbReference>
<comment type="similarity">
    <text evidence="6">Belongs to the transcriptional regulatory Rex family.</text>
</comment>
<evidence type="ECO:0000256" key="5">
    <source>
        <dbReference type="ARBA" id="ARBA00023163"/>
    </source>
</evidence>
<dbReference type="Proteomes" id="UP000192343">
    <property type="component" value="Unassembled WGS sequence"/>
</dbReference>
<keyword evidence="2 6" id="KW-0678">Repressor</keyword>
<proteinExistence type="inferred from homology"/>
<dbReference type="InterPro" id="IPR009718">
    <property type="entry name" value="Rex_DNA-bd_C_dom"/>
</dbReference>
<keyword evidence="4 6" id="KW-0238">DNA-binding</keyword>
<keyword evidence="1 6" id="KW-0963">Cytoplasm</keyword>
<dbReference type="RefSeq" id="WP_083048776.1">
    <property type="nucleotide sequence ID" value="NZ_MWQY01000004.1"/>
</dbReference>
<feature type="DNA-binding region" description="H-T-H motif" evidence="6">
    <location>
        <begin position="15"/>
        <end position="54"/>
    </location>
</feature>
<evidence type="ECO:0000256" key="4">
    <source>
        <dbReference type="ARBA" id="ARBA00023125"/>
    </source>
</evidence>